<name>A0A0F9NAP2_9ZZZZ</name>
<evidence type="ECO:0000256" key="1">
    <source>
        <dbReference type="SAM" id="Phobius"/>
    </source>
</evidence>
<protein>
    <submittedName>
        <fullName evidence="2">Uncharacterized protein</fullName>
    </submittedName>
</protein>
<evidence type="ECO:0000313" key="2">
    <source>
        <dbReference type="EMBL" id="KKM85790.1"/>
    </source>
</evidence>
<accession>A0A0F9NAP2</accession>
<dbReference type="AlphaFoldDB" id="A0A0F9NAP2"/>
<keyword evidence="1" id="KW-1133">Transmembrane helix</keyword>
<feature type="transmembrane region" description="Helical" evidence="1">
    <location>
        <begin position="33"/>
        <end position="53"/>
    </location>
</feature>
<keyword evidence="1" id="KW-0812">Transmembrane</keyword>
<keyword evidence="1" id="KW-0472">Membrane</keyword>
<dbReference type="EMBL" id="LAZR01007356">
    <property type="protein sequence ID" value="KKM85790.1"/>
    <property type="molecule type" value="Genomic_DNA"/>
</dbReference>
<comment type="caution">
    <text evidence="2">The sequence shown here is derived from an EMBL/GenBank/DDBJ whole genome shotgun (WGS) entry which is preliminary data.</text>
</comment>
<sequence length="54" mass="5911">MMTPHIPPADPIATELHELLEAIDRTYERERRILIAAFATITLAAALLLGSGIL</sequence>
<gene>
    <name evidence="2" type="ORF">LCGC14_1285510</name>
</gene>
<organism evidence="2">
    <name type="scientific">marine sediment metagenome</name>
    <dbReference type="NCBI Taxonomy" id="412755"/>
    <lineage>
        <taxon>unclassified sequences</taxon>
        <taxon>metagenomes</taxon>
        <taxon>ecological metagenomes</taxon>
    </lineage>
</organism>
<reference evidence="2" key="1">
    <citation type="journal article" date="2015" name="Nature">
        <title>Complex archaea that bridge the gap between prokaryotes and eukaryotes.</title>
        <authorList>
            <person name="Spang A."/>
            <person name="Saw J.H."/>
            <person name="Jorgensen S.L."/>
            <person name="Zaremba-Niedzwiedzka K."/>
            <person name="Martijn J."/>
            <person name="Lind A.E."/>
            <person name="van Eijk R."/>
            <person name="Schleper C."/>
            <person name="Guy L."/>
            <person name="Ettema T.J."/>
        </authorList>
    </citation>
    <scope>NUCLEOTIDE SEQUENCE</scope>
</reference>
<proteinExistence type="predicted"/>